<name>A0A2P2PKR7_RHIMU</name>
<reference evidence="1" key="1">
    <citation type="submission" date="2018-02" db="EMBL/GenBank/DDBJ databases">
        <title>Rhizophora mucronata_Transcriptome.</title>
        <authorList>
            <person name="Meera S.P."/>
            <person name="Sreeshan A."/>
            <person name="Augustine A."/>
        </authorList>
    </citation>
    <scope>NUCLEOTIDE SEQUENCE</scope>
    <source>
        <tissue evidence="1">Leaf</tissue>
    </source>
</reference>
<dbReference type="AlphaFoldDB" id="A0A2P2PKR7"/>
<dbReference type="EMBL" id="GGEC01074852">
    <property type="protein sequence ID" value="MBX55336.1"/>
    <property type="molecule type" value="Transcribed_RNA"/>
</dbReference>
<protein>
    <submittedName>
        <fullName evidence="1">Uncharacterized protein</fullName>
    </submittedName>
</protein>
<proteinExistence type="predicted"/>
<evidence type="ECO:0000313" key="1">
    <source>
        <dbReference type="EMBL" id="MBX55336.1"/>
    </source>
</evidence>
<accession>A0A2P2PKR7</accession>
<sequence>MEQVISVSFGFGNLEKVIEKEILEI</sequence>
<organism evidence="1">
    <name type="scientific">Rhizophora mucronata</name>
    <name type="common">Asiatic mangrove</name>
    <dbReference type="NCBI Taxonomy" id="61149"/>
    <lineage>
        <taxon>Eukaryota</taxon>
        <taxon>Viridiplantae</taxon>
        <taxon>Streptophyta</taxon>
        <taxon>Embryophyta</taxon>
        <taxon>Tracheophyta</taxon>
        <taxon>Spermatophyta</taxon>
        <taxon>Magnoliopsida</taxon>
        <taxon>eudicotyledons</taxon>
        <taxon>Gunneridae</taxon>
        <taxon>Pentapetalae</taxon>
        <taxon>rosids</taxon>
        <taxon>fabids</taxon>
        <taxon>Malpighiales</taxon>
        <taxon>Rhizophoraceae</taxon>
        <taxon>Rhizophora</taxon>
    </lineage>
</organism>